<keyword evidence="2" id="KW-1185">Reference proteome</keyword>
<accession>A0A5B6UFX6</accession>
<dbReference type="InterPro" id="IPR007849">
    <property type="entry name" value="ATP10"/>
</dbReference>
<gene>
    <name evidence="1" type="ORF">EPI10_003741</name>
</gene>
<evidence type="ECO:0000313" key="2">
    <source>
        <dbReference type="Proteomes" id="UP000325315"/>
    </source>
</evidence>
<dbReference type="GO" id="GO:0033615">
    <property type="term" value="P:mitochondrial proton-transporting ATP synthase complex assembly"/>
    <property type="evidence" value="ECO:0007669"/>
    <property type="project" value="TreeGrafter"/>
</dbReference>
<protein>
    <submittedName>
        <fullName evidence="1">Mitochondria isoform 1</fullName>
    </submittedName>
</protein>
<reference evidence="1" key="1">
    <citation type="submission" date="2019-08" db="EMBL/GenBank/DDBJ databases">
        <authorList>
            <person name="Liu F."/>
        </authorList>
    </citation>
    <scope>NUCLEOTIDE SEQUENCE [LARGE SCALE GENOMIC DNA]</scope>
    <source>
        <strain evidence="1">PA1801</strain>
        <tissue evidence="1">Leaf</tissue>
    </source>
</reference>
<dbReference type="Pfam" id="PF05176">
    <property type="entry name" value="ATP-synt_10"/>
    <property type="match status" value="1"/>
</dbReference>
<dbReference type="GO" id="GO:0005743">
    <property type="term" value="C:mitochondrial inner membrane"/>
    <property type="evidence" value="ECO:0007669"/>
    <property type="project" value="TreeGrafter"/>
</dbReference>
<organism evidence="1 2">
    <name type="scientific">Gossypium australe</name>
    <dbReference type="NCBI Taxonomy" id="47621"/>
    <lineage>
        <taxon>Eukaryota</taxon>
        <taxon>Viridiplantae</taxon>
        <taxon>Streptophyta</taxon>
        <taxon>Embryophyta</taxon>
        <taxon>Tracheophyta</taxon>
        <taxon>Spermatophyta</taxon>
        <taxon>Magnoliopsida</taxon>
        <taxon>eudicotyledons</taxon>
        <taxon>Gunneridae</taxon>
        <taxon>Pentapetalae</taxon>
        <taxon>rosids</taxon>
        <taxon>malvids</taxon>
        <taxon>Malvales</taxon>
        <taxon>Malvaceae</taxon>
        <taxon>Malvoideae</taxon>
        <taxon>Gossypium</taxon>
    </lineage>
</organism>
<name>A0A5B6UFX6_9ROSI</name>
<dbReference type="AlphaFoldDB" id="A0A5B6UFX6"/>
<proteinExistence type="predicted"/>
<dbReference type="Proteomes" id="UP000325315">
    <property type="component" value="Unassembled WGS sequence"/>
</dbReference>
<dbReference type="PANTHER" id="PTHR28106">
    <property type="entry name" value="MITOCHONDRIAL ATPASE COMPLEX SUBUNIT ATP10"/>
    <property type="match status" value="1"/>
</dbReference>
<dbReference type="EMBL" id="SMMG02000011">
    <property type="protein sequence ID" value="KAA3457010.1"/>
    <property type="molecule type" value="Genomic_DNA"/>
</dbReference>
<comment type="caution">
    <text evidence="1">The sequence shown here is derived from an EMBL/GenBank/DDBJ whole genome shotgun (WGS) entry which is preliminary data.</text>
</comment>
<dbReference type="PANTHER" id="PTHR28106:SF1">
    <property type="entry name" value="MITOCHONDRIAL ATPASE COMPLEX SUBUNIT ATP10"/>
    <property type="match status" value="1"/>
</dbReference>
<evidence type="ECO:0000313" key="1">
    <source>
        <dbReference type="EMBL" id="KAA3457010.1"/>
    </source>
</evidence>
<sequence length="189" mass="21699">MTQRFPLHLLNISLQNHPFASSIITRQFLHLPLFNSKIFDFLTCKQGKNRERTSKTIALANKILIPGIAARKFPAVDVIYSDGIKSKLPIVFDASGVDASKLAVPEASLAMVNSWSKPYYDAFSESKSVRLYEDALQRHIVYSFGDHYYFRKELKILNLLIGYIFSLDKFGRIRWQGFGLAKQEEYIDE</sequence>
<dbReference type="OrthoDB" id="17089at2759"/>